<evidence type="ECO:0000259" key="8">
    <source>
        <dbReference type="Pfam" id="PF13087"/>
    </source>
</evidence>
<gene>
    <name evidence="9" type="primary">ZGRF1</name>
    <name evidence="9" type="ORF">AK812_SmicGene38269</name>
</gene>
<dbReference type="GO" id="GO:0043139">
    <property type="term" value="F:5'-3' DNA helicase activity"/>
    <property type="evidence" value="ECO:0007669"/>
    <property type="project" value="TreeGrafter"/>
</dbReference>
<keyword evidence="10" id="KW-1185">Reference proteome</keyword>
<dbReference type="Pfam" id="PF13086">
    <property type="entry name" value="AAA_11"/>
    <property type="match status" value="1"/>
</dbReference>
<evidence type="ECO:0000313" key="9">
    <source>
        <dbReference type="EMBL" id="OLP81221.1"/>
    </source>
</evidence>
<comment type="caution">
    <text evidence="9">The sequence shown here is derived from an EMBL/GenBank/DDBJ whole genome shotgun (WGS) entry which is preliminary data.</text>
</comment>
<accession>A0A1Q9CE76</accession>
<feature type="region of interest" description="Disordered" evidence="6">
    <location>
        <begin position="222"/>
        <end position="449"/>
    </location>
</feature>
<feature type="domain" description="DNA2/NAM7 helicase-like C-terminal" evidence="8">
    <location>
        <begin position="1310"/>
        <end position="1496"/>
    </location>
</feature>
<dbReference type="OrthoDB" id="439000at2759"/>
<feature type="compositionally biased region" description="Basic residues" evidence="6">
    <location>
        <begin position="359"/>
        <end position="372"/>
    </location>
</feature>
<keyword evidence="2" id="KW-0547">Nucleotide-binding</keyword>
<keyword evidence="5" id="KW-0067">ATP-binding</keyword>
<feature type="region of interest" description="Disordered" evidence="6">
    <location>
        <begin position="566"/>
        <end position="617"/>
    </location>
</feature>
<feature type="compositionally biased region" description="Acidic residues" evidence="6">
    <location>
        <begin position="876"/>
        <end position="885"/>
    </location>
</feature>
<dbReference type="InterPro" id="IPR047187">
    <property type="entry name" value="SF1_C_Upf1"/>
</dbReference>
<dbReference type="SUPFAM" id="SSF52540">
    <property type="entry name" value="P-loop containing nucleoside triphosphate hydrolases"/>
    <property type="match status" value="1"/>
</dbReference>
<evidence type="ECO:0000313" key="10">
    <source>
        <dbReference type="Proteomes" id="UP000186817"/>
    </source>
</evidence>
<dbReference type="Pfam" id="PF13087">
    <property type="entry name" value="AAA_12"/>
    <property type="match status" value="1"/>
</dbReference>
<feature type="region of interest" description="Disordered" evidence="6">
    <location>
        <begin position="848"/>
        <end position="885"/>
    </location>
</feature>
<feature type="compositionally biased region" description="Acidic residues" evidence="6">
    <location>
        <begin position="222"/>
        <end position="244"/>
    </location>
</feature>
<keyword evidence="3" id="KW-0378">Hydrolase</keyword>
<dbReference type="Gene3D" id="3.40.50.300">
    <property type="entry name" value="P-loop containing nucleotide triphosphate hydrolases"/>
    <property type="match status" value="2"/>
</dbReference>
<feature type="region of interest" description="Disordered" evidence="6">
    <location>
        <begin position="726"/>
        <end position="807"/>
    </location>
</feature>
<feature type="region of interest" description="Disordered" evidence="6">
    <location>
        <begin position="899"/>
        <end position="920"/>
    </location>
</feature>
<dbReference type="InterPro" id="IPR041677">
    <property type="entry name" value="DNA2/NAM7_AAA_11"/>
</dbReference>
<dbReference type="CDD" id="cd18808">
    <property type="entry name" value="SF1_C_Upf1"/>
    <property type="match status" value="1"/>
</dbReference>
<dbReference type="InterPro" id="IPR050534">
    <property type="entry name" value="Coronavir_polyprotein_1ab"/>
</dbReference>
<comment type="similarity">
    <text evidence="1">Belongs to the DNA2/NAM7 helicase family.</text>
</comment>
<dbReference type="Proteomes" id="UP000186817">
    <property type="component" value="Unassembled WGS sequence"/>
</dbReference>
<evidence type="ECO:0000256" key="2">
    <source>
        <dbReference type="ARBA" id="ARBA00022741"/>
    </source>
</evidence>
<keyword evidence="4" id="KW-0347">Helicase</keyword>
<sequence length="1526" mass="165177">MSTIDGSSSAEFESVFMRLCAGSVFMSRVPYRLGEAPDVKFCALNLKLKAPSLGEKEVEDEHNFSFLMNFLALFAHDLPTPGELQEWARVESGLQRGLAAYVLMRFGRSDKARATSRRMETLKQLVATQLEEHNMLSVGGKKLRKSPRVAKTNKDITPDDEETQPLEAVPGHGEGDAGGEEEGCATAARGLWGWEGYEGGEEEWPERDDCVEPMDVEADATGEEAQEDLDDDEGQEAEEPEDLDDAAKEAETLDAEEDEERQATELSECLAEFEEEGSESLGHTRKDKSKKGESSAAGALKDRKPLTKMPEVSDDLTQQAAASLKRLAHLEPEDPDLLQAQKTISAAAALAEEGTPSLKPKKVKRRKSKVFQRSKSFTAKKTKAEEDGTGNDNPPPQAKPKKPRKPVETVKPAESVETVKPAESVETVKPAEPAGTVKPPEPAAENVQDPTARLLSRLEAMDVEFKTYTLYPSDETVSKLNAAGITFATICVRLGAKLHSLVCLIMTVIVIRPAEATFYVNPGSSVAKEYIRRVNDSLLTSYKEDRKKGGINVAWRMSGGVVQAPVSQFKRPRVAAEEPQLPPQPSPPRERPQPDPTPMSEPAPGTPQRSSTPGDTDLWDTVAMEEQAEDMPVDLWEAAEADLQAELRQESDREEWSTPSPASQPLPTPCRARATARLGEGGPESSWEQQTLPIPAAEALACELEAPEEAANVELTRKSEPFAHHQLQEQHCCPDAGSGSEEVQQNVLPEQRAATPSARECRHEGPQEPPAAVGLAPLFGLQPSARDSRREPSHMEPTVLPAASASVRAPACADVFKVGDDVPRFGLAAGGPSAGATTAVLGELRSADVDNQDPDGLSAEESPGEAEVGGEPQRNDEEEVSEEDLPLLDLVEKARQLPAKAQRVRDARPPCPKTQTKLPPSMRLPLFFDANASPPPLPVDSEYCAYFEHALLTEMQRRLSQLSAAWKRSAQEGELSLAVTGARMGRAKEDPNAVALILGRSPSVLQGDVKACAKNDLWIILINQSAPLLLRSAWKGVNPSGRLLCTAVNEAAAQWIAKYKEIEALRCLRSLPAESACQGDLAYARLLGAAPTAPRPSPKVKSEPMQEGPELADLSAEQRQVVHHLASWLHPGGSNNVPTLLRGVFGSGKSRTLAAGIVSLDRLLRARRDSRRILLLCQTNVAVDTVLHHLLSHFGWDDFARLGSFRSVDPELLYRTVSLMSSRPAAAKELSDALQRRPPEVRQANSLASEVGYGVLGPDVLSCPFALVDEATQLTEPAIFYALQKARAEEVLLVGDPRQLPPRALHAPLQLSALERLWDQKNACHLELATQFRCHPCIAGFCSSLFYGGALRSGITAEDRTSGLGPGAAPLAVVLSEGPETRVGQSFRHDAEAQLCSSWLKRASSCGRLQPKDFGVICLYRPHADACARAVRSAGALKDVEVATVDAFQGGEREAVALCCGRSSPVGTSDPFACCPRRLNVALSRARRHLVIFGSERFLSQHPTLSQVLAAAAAQGSVHRATDVLA</sequence>
<dbReference type="PANTHER" id="PTHR43788:SF8">
    <property type="entry name" value="DNA-BINDING PROTEIN SMUBP-2"/>
    <property type="match status" value="1"/>
</dbReference>
<feature type="domain" description="DNA2/NAM7 helicase helicase" evidence="7">
    <location>
        <begin position="1266"/>
        <end position="1302"/>
    </location>
</feature>
<proteinExistence type="inferred from homology"/>
<feature type="compositionally biased region" description="Basic and acidic residues" evidence="6">
    <location>
        <begin position="646"/>
        <end position="656"/>
    </location>
</feature>
<feature type="compositionally biased region" description="Pro residues" evidence="6">
    <location>
        <begin position="594"/>
        <end position="605"/>
    </location>
</feature>
<reference evidence="9 10" key="1">
    <citation type="submission" date="2016-02" db="EMBL/GenBank/DDBJ databases">
        <title>Genome analysis of coral dinoflagellate symbionts highlights evolutionary adaptations to a symbiotic lifestyle.</title>
        <authorList>
            <person name="Aranda M."/>
            <person name="Li Y."/>
            <person name="Liew Y.J."/>
            <person name="Baumgarten S."/>
            <person name="Simakov O."/>
            <person name="Wilson M."/>
            <person name="Piel J."/>
            <person name="Ashoor H."/>
            <person name="Bougouffa S."/>
            <person name="Bajic V.B."/>
            <person name="Ryu T."/>
            <person name="Ravasi T."/>
            <person name="Bayer T."/>
            <person name="Micklem G."/>
            <person name="Kim H."/>
            <person name="Bhak J."/>
            <person name="Lajeunesse T.C."/>
            <person name="Voolstra C.R."/>
        </authorList>
    </citation>
    <scope>NUCLEOTIDE SEQUENCE [LARGE SCALE GENOMIC DNA]</scope>
    <source>
        <strain evidence="9 10">CCMP2467</strain>
    </source>
</reference>
<feature type="region of interest" description="Disordered" evidence="6">
    <location>
        <begin position="140"/>
        <end position="182"/>
    </location>
</feature>
<evidence type="ECO:0000256" key="6">
    <source>
        <dbReference type="SAM" id="MobiDB-lite"/>
    </source>
</evidence>
<dbReference type="PANTHER" id="PTHR43788">
    <property type="entry name" value="DNA2/NAM7 HELICASE FAMILY MEMBER"/>
    <property type="match status" value="1"/>
</dbReference>
<evidence type="ECO:0000256" key="5">
    <source>
        <dbReference type="ARBA" id="ARBA00022840"/>
    </source>
</evidence>
<name>A0A1Q9CE76_SYMMI</name>
<dbReference type="GO" id="GO:0005524">
    <property type="term" value="F:ATP binding"/>
    <property type="evidence" value="ECO:0007669"/>
    <property type="project" value="UniProtKB-KW"/>
</dbReference>
<dbReference type="EMBL" id="LSRX01001301">
    <property type="protein sequence ID" value="OLP81221.1"/>
    <property type="molecule type" value="Genomic_DNA"/>
</dbReference>
<evidence type="ECO:0000256" key="4">
    <source>
        <dbReference type="ARBA" id="ARBA00022806"/>
    </source>
</evidence>
<feature type="region of interest" description="Disordered" evidence="6">
    <location>
        <begin position="646"/>
        <end position="691"/>
    </location>
</feature>
<evidence type="ECO:0000256" key="3">
    <source>
        <dbReference type="ARBA" id="ARBA00022801"/>
    </source>
</evidence>
<dbReference type="InterPro" id="IPR027417">
    <property type="entry name" value="P-loop_NTPase"/>
</dbReference>
<organism evidence="9 10">
    <name type="scientific">Symbiodinium microadriaticum</name>
    <name type="common">Dinoflagellate</name>
    <name type="synonym">Zooxanthella microadriatica</name>
    <dbReference type="NCBI Taxonomy" id="2951"/>
    <lineage>
        <taxon>Eukaryota</taxon>
        <taxon>Sar</taxon>
        <taxon>Alveolata</taxon>
        <taxon>Dinophyceae</taxon>
        <taxon>Suessiales</taxon>
        <taxon>Symbiodiniaceae</taxon>
        <taxon>Symbiodinium</taxon>
    </lineage>
</organism>
<evidence type="ECO:0000259" key="7">
    <source>
        <dbReference type="Pfam" id="PF13086"/>
    </source>
</evidence>
<dbReference type="InterPro" id="IPR041679">
    <property type="entry name" value="DNA2/NAM7-like_C"/>
</dbReference>
<protein>
    <submittedName>
        <fullName evidence="9">Protein ZGRF1</fullName>
    </submittedName>
</protein>
<dbReference type="GO" id="GO:0016787">
    <property type="term" value="F:hydrolase activity"/>
    <property type="evidence" value="ECO:0007669"/>
    <property type="project" value="UniProtKB-KW"/>
</dbReference>
<evidence type="ECO:0000256" key="1">
    <source>
        <dbReference type="ARBA" id="ARBA00007913"/>
    </source>
</evidence>